<feature type="compositionally biased region" description="Polar residues" evidence="2">
    <location>
        <begin position="64"/>
        <end position="84"/>
    </location>
</feature>
<protein>
    <submittedName>
        <fullName evidence="4">Pyridoxal phosphate-dependent transferase</fullName>
    </submittedName>
</protein>
<feature type="domain" description="Aminotransferase class V" evidence="3">
    <location>
        <begin position="181"/>
        <end position="527"/>
    </location>
</feature>
<sequence length="747" mass="83202">MEEDFINKKHGSTPVSFLEGFVEDYKKKGKGKLQGTNRQVDGIRFQKPKVSYYYRPITKPKNGGASTSKPSVQSNTGSSTVNVGSNDEPTTDPTSSTAPPRDDLGKNNNWVEDINLVDLKNSFDVLKEKDSVLEPVLGTTGNPENIDSAADTKLNWLRSQVIGQDANIHTPFGKRKLTYADHTASGRCLYYIEDYIVKNVLPFYGNTHTSDSYVGDRTMKNYHEAAEFVKKCLGGTQDDALLFCGSGTTASIKRLQEVLGIVIPSNLREKVINSCLGSTERWVVFVGPYEHHSNLLSWRQSLAEVIEIGLDDDGLMDIDDLKLQLQFYQTTGRPMLGSFSACSNVTGICSDTRFLSSLLHQFGAFACFDFAASGPYVDIDMRSAAVDGYDAITLSPHKFLGGPGSPGILLMNKALYQLKYSPPSTCGGGTVNYVNFFDEKDTLYVNDIEEREHAGTPQIIQRVKAALAFQVKEYVGYKIIAEKEHAYIGRALQRLLKNPKIRVLGNIKVQRQAVLSFLVYTIKSSSDIEHVNGKAEDGTHWLSETGDKRDKPLDGTFVATLLNDLFGIQARGGCACAGPYGHYLLGIHKPLSIEIRSAIEMGYIGVKAGWTRVSFPYYMSNEEFEFILSAIEFIAIYGQRFLPFYHFNWNTGSWKFKTDAFKEALLEESNCKICTLFINTTSKVLHDKDKNLQTPTVIACKTTGDTHLSEYAYYLEVAKHIGDILPKFPPRCSVPTSINPDKMWFRV</sequence>
<keyword evidence="1" id="KW-0663">Pyridoxal phosphate</keyword>
<dbReference type="PANTHER" id="PTHR43586">
    <property type="entry name" value="CYSTEINE DESULFURASE"/>
    <property type="match status" value="1"/>
</dbReference>
<organism evidence="4 5">
    <name type="scientific">Artemisia annua</name>
    <name type="common">Sweet wormwood</name>
    <dbReference type="NCBI Taxonomy" id="35608"/>
    <lineage>
        <taxon>Eukaryota</taxon>
        <taxon>Viridiplantae</taxon>
        <taxon>Streptophyta</taxon>
        <taxon>Embryophyta</taxon>
        <taxon>Tracheophyta</taxon>
        <taxon>Spermatophyta</taxon>
        <taxon>Magnoliopsida</taxon>
        <taxon>eudicotyledons</taxon>
        <taxon>Gunneridae</taxon>
        <taxon>Pentapetalae</taxon>
        <taxon>asterids</taxon>
        <taxon>campanulids</taxon>
        <taxon>Asterales</taxon>
        <taxon>Asteraceae</taxon>
        <taxon>Asteroideae</taxon>
        <taxon>Anthemideae</taxon>
        <taxon>Artemisiinae</taxon>
        <taxon>Artemisia</taxon>
    </lineage>
</organism>
<dbReference type="EMBL" id="PKPP01001551">
    <property type="protein sequence ID" value="PWA81775.1"/>
    <property type="molecule type" value="Genomic_DNA"/>
</dbReference>
<proteinExistence type="predicted"/>
<gene>
    <name evidence="4" type="ORF">CTI12_AA183000</name>
</gene>
<dbReference type="Proteomes" id="UP000245207">
    <property type="component" value="Unassembled WGS sequence"/>
</dbReference>
<reference evidence="4 5" key="1">
    <citation type="journal article" date="2018" name="Mol. Plant">
        <title>The genome of Artemisia annua provides insight into the evolution of Asteraceae family and artemisinin biosynthesis.</title>
        <authorList>
            <person name="Shen Q."/>
            <person name="Zhang L."/>
            <person name="Liao Z."/>
            <person name="Wang S."/>
            <person name="Yan T."/>
            <person name="Shi P."/>
            <person name="Liu M."/>
            <person name="Fu X."/>
            <person name="Pan Q."/>
            <person name="Wang Y."/>
            <person name="Lv Z."/>
            <person name="Lu X."/>
            <person name="Zhang F."/>
            <person name="Jiang W."/>
            <person name="Ma Y."/>
            <person name="Chen M."/>
            <person name="Hao X."/>
            <person name="Li L."/>
            <person name="Tang Y."/>
            <person name="Lv G."/>
            <person name="Zhou Y."/>
            <person name="Sun X."/>
            <person name="Brodelius P.E."/>
            <person name="Rose J.K.C."/>
            <person name="Tang K."/>
        </authorList>
    </citation>
    <scope>NUCLEOTIDE SEQUENCE [LARGE SCALE GENOMIC DNA]</scope>
    <source>
        <strain evidence="5">cv. Huhao1</strain>
        <tissue evidence="4">Leaf</tissue>
    </source>
</reference>
<dbReference type="InterPro" id="IPR015421">
    <property type="entry name" value="PyrdxlP-dep_Trfase_major"/>
</dbReference>
<feature type="region of interest" description="Disordered" evidence="2">
    <location>
        <begin position="54"/>
        <end position="107"/>
    </location>
</feature>
<name>A0A2U1P7P5_ARTAN</name>
<dbReference type="AlphaFoldDB" id="A0A2U1P7P5"/>
<dbReference type="GO" id="GO:0016740">
    <property type="term" value="F:transferase activity"/>
    <property type="evidence" value="ECO:0007669"/>
    <property type="project" value="UniProtKB-KW"/>
</dbReference>
<evidence type="ECO:0000256" key="1">
    <source>
        <dbReference type="ARBA" id="ARBA00022898"/>
    </source>
</evidence>
<dbReference type="STRING" id="35608.A0A2U1P7P5"/>
<keyword evidence="5" id="KW-1185">Reference proteome</keyword>
<dbReference type="Gene3D" id="3.90.1150.10">
    <property type="entry name" value="Aspartate Aminotransferase, domain 1"/>
    <property type="match status" value="1"/>
</dbReference>
<dbReference type="InterPro" id="IPR015424">
    <property type="entry name" value="PyrdxlP-dep_Trfase"/>
</dbReference>
<evidence type="ECO:0000256" key="2">
    <source>
        <dbReference type="SAM" id="MobiDB-lite"/>
    </source>
</evidence>
<evidence type="ECO:0000313" key="5">
    <source>
        <dbReference type="Proteomes" id="UP000245207"/>
    </source>
</evidence>
<keyword evidence="4" id="KW-0808">Transferase</keyword>
<comment type="caution">
    <text evidence="4">The sequence shown here is derived from an EMBL/GenBank/DDBJ whole genome shotgun (WGS) entry which is preliminary data.</text>
</comment>
<dbReference type="SUPFAM" id="SSF53383">
    <property type="entry name" value="PLP-dependent transferases"/>
    <property type="match status" value="1"/>
</dbReference>
<evidence type="ECO:0000259" key="3">
    <source>
        <dbReference type="Pfam" id="PF00266"/>
    </source>
</evidence>
<dbReference type="InterPro" id="IPR000192">
    <property type="entry name" value="Aminotrans_V_dom"/>
</dbReference>
<dbReference type="Pfam" id="PF00266">
    <property type="entry name" value="Aminotran_5"/>
    <property type="match status" value="1"/>
</dbReference>
<evidence type="ECO:0000313" key="4">
    <source>
        <dbReference type="EMBL" id="PWA81775.1"/>
    </source>
</evidence>
<dbReference type="OrthoDB" id="420046at2759"/>
<dbReference type="InterPro" id="IPR015422">
    <property type="entry name" value="PyrdxlP-dep_Trfase_small"/>
</dbReference>
<dbReference type="PANTHER" id="PTHR43586:SF8">
    <property type="entry name" value="CYSTEINE DESULFURASE 1, CHLOROPLASTIC"/>
    <property type="match status" value="1"/>
</dbReference>
<feature type="compositionally biased region" description="Low complexity" evidence="2">
    <location>
        <begin position="85"/>
        <end position="99"/>
    </location>
</feature>
<accession>A0A2U1P7P5</accession>
<dbReference type="Gene3D" id="3.40.640.10">
    <property type="entry name" value="Type I PLP-dependent aspartate aminotransferase-like (Major domain)"/>
    <property type="match status" value="1"/>
</dbReference>